<dbReference type="Proteomes" id="UP000443582">
    <property type="component" value="Unassembled WGS sequence"/>
</dbReference>
<dbReference type="Gene3D" id="3.20.20.370">
    <property type="entry name" value="Glycoside hydrolase/deacetylase"/>
    <property type="match status" value="1"/>
</dbReference>
<name>A0ABY0IF35_9BACT</name>
<sequence>MAINLIISMDWEGISLEHKNLSAISQFKQKWNAPIVHYKNAAYYTNKRLENMDINKTMKSVISQDDEIGLHLHTPRHFVQAAGVMPRMAPCFSKYGDYNAGDMNGQEVMLVAYNKDEVKAMIQYSLEKLKSNGFDAIHSFRAGGWMSDERVWEALVETGIPIESSATNYNLLNGSSWEGDNLQRYISLIWGELNVLSRPYYLQNFCGSLFEIPNNLGAIDYWKEQTIDDHLAAITDHYNANEDMYLVINSHQETAQENFHKLDNFLSRLTDDYGDEINFTTNKDIYFNELKKNS</sequence>
<dbReference type="RefSeq" id="WP_115361063.1">
    <property type="nucleotide sequence ID" value="NZ_QDKL01000002.1"/>
</dbReference>
<organism evidence="1 2">
    <name type="scientific">Halobacteriovorax vibrionivorans</name>
    <dbReference type="NCBI Taxonomy" id="2152716"/>
    <lineage>
        <taxon>Bacteria</taxon>
        <taxon>Pseudomonadati</taxon>
        <taxon>Bdellovibrionota</taxon>
        <taxon>Bacteriovoracia</taxon>
        <taxon>Bacteriovoracales</taxon>
        <taxon>Halobacteriovoraceae</taxon>
        <taxon>Halobacteriovorax</taxon>
    </lineage>
</organism>
<reference evidence="2" key="1">
    <citation type="journal article" date="2019" name="Int. J. Syst. Evol. Microbiol.">
        <title>Halobacteriovorax valvorus sp. nov., a novel prokaryotic predator isolated from coastal seawater of China.</title>
        <authorList>
            <person name="Chen M.-X."/>
        </authorList>
    </citation>
    <scope>NUCLEOTIDE SEQUENCE [LARGE SCALE GENOMIC DNA]</scope>
    <source>
        <strain evidence="2">BL9</strain>
    </source>
</reference>
<dbReference type="InterPro" id="IPR011330">
    <property type="entry name" value="Glyco_hydro/deAcase_b/a-brl"/>
</dbReference>
<gene>
    <name evidence="1" type="ORF">DAY19_07670</name>
</gene>
<keyword evidence="2" id="KW-1185">Reference proteome</keyword>
<dbReference type="EMBL" id="QDKL01000002">
    <property type="protein sequence ID" value="RZF21557.1"/>
    <property type="molecule type" value="Genomic_DNA"/>
</dbReference>
<proteinExistence type="predicted"/>
<evidence type="ECO:0008006" key="3">
    <source>
        <dbReference type="Google" id="ProtNLM"/>
    </source>
</evidence>
<comment type="caution">
    <text evidence="1">The sequence shown here is derived from an EMBL/GenBank/DDBJ whole genome shotgun (WGS) entry which is preliminary data.</text>
</comment>
<evidence type="ECO:0000313" key="1">
    <source>
        <dbReference type="EMBL" id="RZF21557.1"/>
    </source>
</evidence>
<accession>A0ABY0IF35</accession>
<protein>
    <recommendedName>
        <fullName evidence="3">Polysaccharide deacetylase</fullName>
    </recommendedName>
</protein>
<evidence type="ECO:0000313" key="2">
    <source>
        <dbReference type="Proteomes" id="UP000443582"/>
    </source>
</evidence>
<dbReference type="SUPFAM" id="SSF88713">
    <property type="entry name" value="Glycoside hydrolase/deacetylase"/>
    <property type="match status" value="1"/>
</dbReference>